<proteinExistence type="predicted"/>
<organism evidence="2 3">
    <name type="scientific">Romanomermis culicivorax</name>
    <name type="common">Nematode worm</name>
    <dbReference type="NCBI Taxonomy" id="13658"/>
    <lineage>
        <taxon>Eukaryota</taxon>
        <taxon>Metazoa</taxon>
        <taxon>Ecdysozoa</taxon>
        <taxon>Nematoda</taxon>
        <taxon>Enoplea</taxon>
        <taxon>Dorylaimia</taxon>
        <taxon>Mermithida</taxon>
        <taxon>Mermithoidea</taxon>
        <taxon>Mermithidae</taxon>
        <taxon>Romanomermis</taxon>
    </lineage>
</organism>
<evidence type="ECO:0000313" key="3">
    <source>
        <dbReference type="WBParaSite" id="nRc.2.0.1.t47715-RA"/>
    </source>
</evidence>
<dbReference type="Proteomes" id="UP000887565">
    <property type="component" value="Unplaced"/>
</dbReference>
<evidence type="ECO:0000256" key="1">
    <source>
        <dbReference type="SAM" id="MobiDB-lite"/>
    </source>
</evidence>
<accession>A0A915L9B2</accession>
<dbReference type="WBParaSite" id="nRc.2.0.1.t47715-RA">
    <property type="protein sequence ID" value="nRc.2.0.1.t47715-RA"/>
    <property type="gene ID" value="nRc.2.0.1.g47715"/>
</dbReference>
<reference evidence="3" key="1">
    <citation type="submission" date="2022-11" db="UniProtKB">
        <authorList>
            <consortium name="WormBaseParasite"/>
        </authorList>
    </citation>
    <scope>IDENTIFICATION</scope>
</reference>
<name>A0A915L9B2_ROMCU</name>
<sequence>MPYNDLTLPPLHHEVEDLWTERVAADQPLRERTYYGTRYRYHPSTILNFLQVDGDWFRKLTSLMPLAALLTSPCSAEEYASVNDLLLRHAQSMKPEIRAAFYESPMDESTPIQPAAIDSETPTSEQMLTDIPKESTVDLSMSMWTSPS</sequence>
<keyword evidence="2" id="KW-1185">Reference proteome</keyword>
<protein>
    <submittedName>
        <fullName evidence="3">Uncharacterized protein</fullName>
    </submittedName>
</protein>
<dbReference type="AlphaFoldDB" id="A0A915L9B2"/>
<feature type="region of interest" description="Disordered" evidence="1">
    <location>
        <begin position="105"/>
        <end position="126"/>
    </location>
</feature>
<evidence type="ECO:0000313" key="2">
    <source>
        <dbReference type="Proteomes" id="UP000887565"/>
    </source>
</evidence>